<dbReference type="GO" id="GO:0005886">
    <property type="term" value="C:plasma membrane"/>
    <property type="evidence" value="ECO:0007669"/>
    <property type="project" value="UniProtKB-SubCell"/>
</dbReference>
<feature type="transmembrane region" description="Helical" evidence="6">
    <location>
        <begin position="233"/>
        <end position="257"/>
    </location>
</feature>
<evidence type="ECO:0000313" key="8">
    <source>
        <dbReference type="EMBL" id="AMW32439.1"/>
    </source>
</evidence>
<reference evidence="8 9" key="1">
    <citation type="journal article" date="2015" name="Stand. Genomic Sci.">
        <title>Genome sequence of a native-feather degrading extremely thermophilic Eubacterium, Fervidobacterium islandicum AW-1.</title>
        <authorList>
            <person name="Lee Y.J."/>
            <person name="Jeong H."/>
            <person name="Park G.S."/>
            <person name="Kwak Y."/>
            <person name="Lee S.J."/>
            <person name="Lee S.J."/>
            <person name="Park M.K."/>
            <person name="Kim J.Y."/>
            <person name="Kang H.K."/>
            <person name="Shin J.H."/>
            <person name="Lee D.W."/>
        </authorList>
    </citation>
    <scope>NUCLEOTIDE SEQUENCE [LARGE SCALE GENOMIC DNA]</scope>
    <source>
        <strain evidence="8 9">AW-1</strain>
    </source>
</reference>
<sequence length="570" mass="63000">MLWTWLLLALLPFLLLKSAFMITILSLVGIYALAALGLNLIMGYSGQISIGHAAFMSIGAYTSTLLVMNFNVPLVFAMLIGGLIAFAFGILIGFPALRLSGFYLAIATMGFVVAIEQIFGYFEHITGGHAGIRNIPFPHLWNSDVEKYLLVLSVLFVSYVISERLINSRTGRAWMAIRENETAAAVMGVNNAWFKVLAFAVGSMFAGLAGALYAHVIGYIAPSDFGIAKSLDLLAVSVIGGMASVDGPFYGALIYVAMPFLFSRSNVPLSIIFGALLIFVVLFMPLGISYYIRMFRMNYLNALLVHLKKSRRPYGMFVQTPAGRIHYIKYGNGNIPIVLVHGNFASARFFEPLIKKIPQEKYTVYALDLPNFGFSDELPGDVSIEKYVDALEKFVQTLGIRNFILLGHSLGGAVAMGYAVRNPKNLIKLILVDPAPVFGMPRYDESTYKIIDVYRKNPELIKRALMMNAPTYDDEKFFERITADALRMAKKAFIGNAKALAEYNYSDKAKNVEIPVVVIYGDKDVILDYISMQKTAAAFPNGKLIVLKDIGHSPVIESPEEVIRHFSARV</sequence>
<dbReference type="SUPFAM" id="SSF53474">
    <property type="entry name" value="alpha/beta-Hydrolases"/>
    <property type="match status" value="1"/>
</dbReference>
<feature type="transmembrane region" description="Helical" evidence="6">
    <location>
        <begin position="20"/>
        <end position="41"/>
    </location>
</feature>
<dbReference type="KEGG" id="fia:NA23_03440"/>
<keyword evidence="3 6" id="KW-0812">Transmembrane</keyword>
<keyword evidence="8" id="KW-0378">Hydrolase</keyword>
<dbReference type="Pfam" id="PF02653">
    <property type="entry name" value="BPD_transp_2"/>
    <property type="match status" value="1"/>
</dbReference>
<keyword evidence="5 6" id="KW-0472">Membrane</keyword>
<dbReference type="Pfam" id="PF00561">
    <property type="entry name" value="Abhydrolase_1"/>
    <property type="match status" value="1"/>
</dbReference>
<dbReference type="InterPro" id="IPR029058">
    <property type="entry name" value="AB_hydrolase_fold"/>
</dbReference>
<evidence type="ECO:0000256" key="2">
    <source>
        <dbReference type="ARBA" id="ARBA00022475"/>
    </source>
</evidence>
<dbReference type="AlphaFoldDB" id="A0AAI8GCY3"/>
<organism evidence="8 9">
    <name type="scientific">Fervidobacterium islandicum</name>
    <dbReference type="NCBI Taxonomy" id="2423"/>
    <lineage>
        <taxon>Bacteria</taxon>
        <taxon>Thermotogati</taxon>
        <taxon>Thermotogota</taxon>
        <taxon>Thermotogae</taxon>
        <taxon>Thermotogales</taxon>
        <taxon>Fervidobacteriaceae</taxon>
        <taxon>Fervidobacterium</taxon>
    </lineage>
</organism>
<evidence type="ECO:0000256" key="4">
    <source>
        <dbReference type="ARBA" id="ARBA00022989"/>
    </source>
</evidence>
<dbReference type="Proteomes" id="UP000093740">
    <property type="component" value="Chromosome"/>
</dbReference>
<evidence type="ECO:0000256" key="5">
    <source>
        <dbReference type="ARBA" id="ARBA00023136"/>
    </source>
</evidence>
<evidence type="ECO:0000256" key="3">
    <source>
        <dbReference type="ARBA" id="ARBA00022692"/>
    </source>
</evidence>
<dbReference type="InterPro" id="IPR001851">
    <property type="entry name" value="ABC_transp_permease"/>
</dbReference>
<feature type="transmembrane region" description="Helical" evidence="6">
    <location>
        <begin position="148"/>
        <end position="166"/>
    </location>
</feature>
<keyword evidence="9" id="KW-1185">Reference proteome</keyword>
<feature type="transmembrane region" description="Helical" evidence="6">
    <location>
        <begin position="101"/>
        <end position="122"/>
    </location>
</feature>
<dbReference type="GO" id="GO:0015658">
    <property type="term" value="F:branched-chain amino acid transmembrane transporter activity"/>
    <property type="evidence" value="ECO:0007669"/>
    <property type="project" value="InterPro"/>
</dbReference>
<evidence type="ECO:0000313" key="9">
    <source>
        <dbReference type="Proteomes" id="UP000093740"/>
    </source>
</evidence>
<evidence type="ECO:0000259" key="7">
    <source>
        <dbReference type="Pfam" id="PF00561"/>
    </source>
</evidence>
<dbReference type="EMBL" id="CP014334">
    <property type="protein sequence ID" value="AMW32439.1"/>
    <property type="molecule type" value="Genomic_DNA"/>
</dbReference>
<gene>
    <name evidence="8" type="ORF">NA23_03440</name>
</gene>
<keyword evidence="4 6" id="KW-1133">Transmembrane helix</keyword>
<comment type="subcellular location">
    <subcellularLocation>
        <location evidence="1">Cell membrane</location>
        <topology evidence="1">Multi-pass membrane protein</topology>
    </subcellularLocation>
</comment>
<feature type="transmembrane region" description="Helical" evidence="6">
    <location>
        <begin position="74"/>
        <end position="94"/>
    </location>
</feature>
<dbReference type="Gene3D" id="3.40.50.1820">
    <property type="entry name" value="alpha/beta hydrolase"/>
    <property type="match status" value="1"/>
</dbReference>
<dbReference type="PANTHER" id="PTHR30482">
    <property type="entry name" value="HIGH-AFFINITY BRANCHED-CHAIN AMINO ACID TRANSPORT SYSTEM PERMEASE"/>
    <property type="match status" value="1"/>
</dbReference>
<accession>A0AAI8GCY3</accession>
<name>A0AAI8GCY3_FERIS</name>
<proteinExistence type="predicted"/>
<keyword evidence="2" id="KW-1003">Cell membrane</keyword>
<protein>
    <submittedName>
        <fullName evidence="8">Alpha/beta fold hydrolase</fullName>
    </submittedName>
</protein>
<evidence type="ECO:0000256" key="6">
    <source>
        <dbReference type="SAM" id="Phobius"/>
    </source>
</evidence>
<dbReference type="CDD" id="cd06581">
    <property type="entry name" value="TM_PBP1_LivM_like"/>
    <property type="match status" value="1"/>
</dbReference>
<dbReference type="InterPro" id="IPR000073">
    <property type="entry name" value="AB_hydrolase_1"/>
</dbReference>
<feature type="transmembrane region" description="Helical" evidence="6">
    <location>
        <begin position="269"/>
        <end position="292"/>
    </location>
</feature>
<dbReference type="PANTHER" id="PTHR30482:SF10">
    <property type="entry name" value="HIGH-AFFINITY BRANCHED-CHAIN AMINO ACID TRANSPORT PROTEIN BRAE"/>
    <property type="match status" value="1"/>
</dbReference>
<dbReference type="RefSeq" id="WP_033191093.1">
    <property type="nucleotide sequence ID" value="NZ_CP014334.2"/>
</dbReference>
<feature type="transmembrane region" description="Helical" evidence="6">
    <location>
        <begin position="196"/>
        <end position="221"/>
    </location>
</feature>
<feature type="transmembrane region" description="Helical" evidence="6">
    <location>
        <begin position="48"/>
        <end position="68"/>
    </location>
</feature>
<dbReference type="PRINTS" id="PR00111">
    <property type="entry name" value="ABHYDROLASE"/>
</dbReference>
<evidence type="ECO:0000256" key="1">
    <source>
        <dbReference type="ARBA" id="ARBA00004651"/>
    </source>
</evidence>
<dbReference type="InterPro" id="IPR043428">
    <property type="entry name" value="LivM-like"/>
</dbReference>
<feature type="domain" description="AB hydrolase-1" evidence="7">
    <location>
        <begin position="336"/>
        <end position="559"/>
    </location>
</feature>
<dbReference type="GO" id="GO:0016787">
    <property type="term" value="F:hydrolase activity"/>
    <property type="evidence" value="ECO:0007669"/>
    <property type="project" value="UniProtKB-KW"/>
</dbReference>